<dbReference type="InterPro" id="IPR040161">
    <property type="entry name" value="FB224"/>
</dbReference>
<name>A0AAE9CZC5_CAEBR</name>
<evidence type="ECO:0000259" key="1">
    <source>
        <dbReference type="Pfam" id="PF01827"/>
    </source>
</evidence>
<proteinExistence type="predicted"/>
<reference evidence="2 3" key="1">
    <citation type="submission" date="2022-02" db="EMBL/GenBank/DDBJ databases">
        <title>Chromosome-level reference genomes for two strains of Caenorhabditis briggsae: an improved platform for comparative genomics.</title>
        <authorList>
            <person name="Stevens L."/>
            <person name="Andersen E.C."/>
        </authorList>
    </citation>
    <scope>NUCLEOTIDE SEQUENCE [LARGE SCALE GENOMIC DNA]</scope>
    <source>
        <strain evidence="2">QX1410_ONT</strain>
        <tissue evidence="2">Whole-organism</tissue>
    </source>
</reference>
<dbReference type="AlphaFoldDB" id="A0AAE9CZC5"/>
<dbReference type="PANTHER" id="PTHR23015">
    <property type="entry name" value="UNCHARACTERIZED C.ELEGANS PROTEIN"/>
    <property type="match status" value="1"/>
</dbReference>
<dbReference type="Pfam" id="PF01827">
    <property type="entry name" value="FTH"/>
    <property type="match status" value="1"/>
</dbReference>
<dbReference type="EMBL" id="CP090895">
    <property type="protein sequence ID" value="ULT87782.1"/>
    <property type="molecule type" value="Genomic_DNA"/>
</dbReference>
<feature type="domain" description="DUF38" evidence="1">
    <location>
        <begin position="362"/>
        <end position="518"/>
    </location>
</feature>
<organism evidence="2 3">
    <name type="scientific">Caenorhabditis briggsae</name>
    <dbReference type="NCBI Taxonomy" id="6238"/>
    <lineage>
        <taxon>Eukaryota</taxon>
        <taxon>Metazoa</taxon>
        <taxon>Ecdysozoa</taxon>
        <taxon>Nematoda</taxon>
        <taxon>Chromadorea</taxon>
        <taxon>Rhabditida</taxon>
        <taxon>Rhabditina</taxon>
        <taxon>Rhabditomorpha</taxon>
        <taxon>Rhabditoidea</taxon>
        <taxon>Rhabditidae</taxon>
        <taxon>Peloderinae</taxon>
        <taxon>Caenorhabditis</taxon>
    </lineage>
</organism>
<protein>
    <recommendedName>
        <fullName evidence="1">DUF38 domain-containing protein</fullName>
    </recommendedName>
</protein>
<dbReference type="PANTHER" id="PTHR23015:SF25">
    <property type="entry name" value="DUF38 DOMAIN-CONTAINING PROTEIN-RELATED"/>
    <property type="match status" value="1"/>
</dbReference>
<dbReference type="InterPro" id="IPR002900">
    <property type="entry name" value="DUF38/FTH_CAE_spp"/>
</dbReference>
<evidence type="ECO:0000313" key="3">
    <source>
        <dbReference type="Proteomes" id="UP000827892"/>
    </source>
</evidence>
<sequence length="562" mass="66676">MSRLRTLPNRPTTAIEISEENSKIRAKLHFEKPYENATLEFFEPEEFEEFLKDFLVNQETPLRVFKFELADLKMKILQDSLKSRISLLQVRRIFLDVSDTHQLAPIFQYLNSYSLKKVILRIDEEFDIEGFKFLENWKRSGLLILALKFKNIYLENLKSINKLLYYWSTFRQIDIFYDNYNKYDPCEFFDVPFEKLSENSIRIELSPRNRLAPSLVKLKLSNEMSLKVLGNPLVMGNVLKYFKAFDIQSLRKTCNGIRSCVDHLKPDPQIGIYGIYMKTDESISANVRVSGYRNCKSILYERTEDSKDIVSKVLADFETITKHQKTCLEELRLFFSYYNLTGEPNEPLRTLIPERLNPMTSKFLAGFKEILKRRSGLLKVKKLDLFSVRAEDVMQVLPYLDPKYLEKLEINDPHYEYLRLYNRRNYPDALKIPYDIEEMAKTEQWKNLKELEVKSERISTPIQKMNLTNLSKIYITTVARITSNDIIFLKENLLTPKLKRFIICFKTFVEDPQLNDFFGPPRNTFGTRRLWYFPIPGTNREMMEIDLSQNLYFESVNYYRYG</sequence>
<accession>A0AAE9CZC5</accession>
<gene>
    <name evidence="2" type="ORF">L3Y34_007152</name>
</gene>
<evidence type="ECO:0000313" key="2">
    <source>
        <dbReference type="EMBL" id="ULT87782.1"/>
    </source>
</evidence>
<dbReference type="Proteomes" id="UP000827892">
    <property type="component" value="Chromosome V"/>
</dbReference>